<comment type="similarity">
    <text evidence="4">Belongs to the SctE/SipB/YopB family.</text>
</comment>
<feature type="domain" description="IpaB/BipB/SctE N-terminal" evidence="8">
    <location>
        <begin position="81"/>
        <end position="228"/>
    </location>
</feature>
<keyword evidence="6" id="KW-0472">Membrane</keyword>
<accession>A0A4R0Z222</accession>
<sequence>MNDIRVHSVHRHPSSIHARHVDVARSFGKASDDQMQQLAHAMGVQASGRSEVDGHAGYPVLRKPAAGTASSTEGAHEDALARLRELMGEFSGVVDGARGAKLRGDLLIWLDRQKTRQGVLDQLSSKFRGASDAYRDALDELTRRGKAVQAAADEANRLSREVGRLKDLLQGLSPDDPKRAELEGALAAARRDAGQATQSLDVALKRLQDGVDKAEHAAKDVDALSDAVRHESGPLQRPPEALEEDIMARLKELQAMFSDIIAKVMSNASRADMKREQQRLEALIADCSKRSEEMSKKMQEARDRERVMGCIGKVVAWLVTAVSLIAAPFTGFASVILAASMLAVAVADEVSGKSLLGEIMKPLMEHVLKPLVEVIGKAVGDLLKEFGVPDAERIGQAIGATLAAIMVVVLVLAAVLVGKAAASRLLPKIMDMAGKMFGRLANDLTKASWKLGTQMGKDSLKWMGQGLSRMTGISSATAAKAAGYAGTAASVALSAGQAVQFGLGVDVAVKRLDIAKLEAAITQNMMENELVRQLLSRAMDWFEKQQSQLEDVQRDLHDLGKRVLRASRDMSEMRTA</sequence>
<feature type="transmembrane region" description="Helical" evidence="6">
    <location>
        <begin position="397"/>
        <end position="422"/>
    </location>
</feature>
<organism evidence="9 10">
    <name type="scientific">Dyella soli</name>
    <dbReference type="NCBI Taxonomy" id="522319"/>
    <lineage>
        <taxon>Bacteria</taxon>
        <taxon>Pseudomonadati</taxon>
        <taxon>Pseudomonadota</taxon>
        <taxon>Gammaproteobacteria</taxon>
        <taxon>Lysobacterales</taxon>
        <taxon>Rhodanobacteraceae</taxon>
        <taxon>Dyella</taxon>
    </lineage>
</organism>
<dbReference type="Gene3D" id="1.20.120.330">
    <property type="entry name" value="Nucleotidyltransferases domain 2"/>
    <property type="match status" value="1"/>
</dbReference>
<evidence type="ECO:0000256" key="4">
    <source>
        <dbReference type="ARBA" id="ARBA00035640"/>
    </source>
</evidence>
<dbReference type="EMBL" id="SJTG01000001">
    <property type="protein sequence ID" value="TCI13674.1"/>
    <property type="molecule type" value="Genomic_DNA"/>
</dbReference>
<feature type="coiled-coil region" evidence="5">
    <location>
        <begin position="270"/>
        <end position="304"/>
    </location>
</feature>
<evidence type="ECO:0000256" key="6">
    <source>
        <dbReference type="SAM" id="Phobius"/>
    </source>
</evidence>
<keyword evidence="6" id="KW-0812">Transmembrane</keyword>
<feature type="transmembrane region" description="Helical" evidence="6">
    <location>
        <begin position="314"/>
        <end position="347"/>
    </location>
</feature>
<dbReference type="InterPro" id="IPR006972">
    <property type="entry name" value="BipB-like_C"/>
</dbReference>
<evidence type="ECO:0000256" key="1">
    <source>
        <dbReference type="ARBA" id="ARBA00004301"/>
    </source>
</evidence>
<evidence type="ECO:0000256" key="3">
    <source>
        <dbReference type="ARBA" id="ARBA00023026"/>
    </source>
</evidence>
<dbReference type="Pfam" id="PF16535">
    <property type="entry name" value="T3SSipB"/>
    <property type="match status" value="1"/>
</dbReference>
<dbReference type="AlphaFoldDB" id="A0A4R0Z222"/>
<keyword evidence="5" id="KW-0175">Coiled coil</keyword>
<keyword evidence="3" id="KW-0843">Virulence</keyword>
<keyword evidence="10" id="KW-1185">Reference proteome</keyword>
<feature type="domain" description="Translocator protein BipB-like C-terminal" evidence="7">
    <location>
        <begin position="261"/>
        <end position="554"/>
    </location>
</feature>
<evidence type="ECO:0000313" key="10">
    <source>
        <dbReference type="Proteomes" id="UP000291822"/>
    </source>
</evidence>
<evidence type="ECO:0000259" key="8">
    <source>
        <dbReference type="Pfam" id="PF16535"/>
    </source>
</evidence>
<feature type="coiled-coil region" evidence="5">
    <location>
        <begin position="138"/>
        <end position="168"/>
    </location>
</feature>
<dbReference type="InterPro" id="IPR032391">
    <property type="entry name" value="IpaB/BipB/SctE_N"/>
</dbReference>
<gene>
    <name evidence="9" type="ORF">EZM97_10570</name>
</gene>
<comment type="caution">
    <text evidence="9">The sequence shown here is derived from an EMBL/GenBank/DDBJ whole genome shotgun (WGS) entry which is preliminary data.</text>
</comment>
<reference evidence="9 10" key="1">
    <citation type="submission" date="2019-02" db="EMBL/GenBank/DDBJ databases">
        <title>Dyella amyloliquefaciens sp. nov., isolated from forest soil.</title>
        <authorList>
            <person name="Gao Z.-H."/>
            <person name="Qiu L.-H."/>
        </authorList>
    </citation>
    <scope>NUCLEOTIDE SEQUENCE [LARGE SCALE GENOMIC DNA]</scope>
    <source>
        <strain evidence="9 10">KACC 12747</strain>
    </source>
</reference>
<proteinExistence type="inferred from homology"/>
<dbReference type="RefSeq" id="WP_131149544.1">
    <property type="nucleotide sequence ID" value="NZ_SJTG01000001.1"/>
</dbReference>
<dbReference type="GO" id="GO:0033644">
    <property type="term" value="C:host cell membrane"/>
    <property type="evidence" value="ECO:0007669"/>
    <property type="project" value="UniProtKB-SubCell"/>
</dbReference>
<keyword evidence="2" id="KW-1043">Host membrane</keyword>
<evidence type="ECO:0000256" key="5">
    <source>
        <dbReference type="SAM" id="Coils"/>
    </source>
</evidence>
<comment type="subcellular location">
    <subcellularLocation>
        <location evidence="1">Host membrane</location>
        <topology evidence="1">Multi-pass membrane protein</topology>
    </subcellularLocation>
</comment>
<dbReference type="Pfam" id="PF04888">
    <property type="entry name" value="SseC"/>
    <property type="match status" value="1"/>
</dbReference>
<protein>
    <submittedName>
        <fullName evidence="9">Uncharacterized protein</fullName>
    </submittedName>
</protein>
<keyword evidence="6" id="KW-1133">Transmembrane helix</keyword>
<dbReference type="Proteomes" id="UP000291822">
    <property type="component" value="Unassembled WGS sequence"/>
</dbReference>
<evidence type="ECO:0000259" key="7">
    <source>
        <dbReference type="Pfam" id="PF04888"/>
    </source>
</evidence>
<evidence type="ECO:0000256" key="2">
    <source>
        <dbReference type="ARBA" id="ARBA00022870"/>
    </source>
</evidence>
<name>A0A4R0Z222_9GAMM</name>
<evidence type="ECO:0000313" key="9">
    <source>
        <dbReference type="EMBL" id="TCI13674.1"/>
    </source>
</evidence>